<dbReference type="AlphaFoldDB" id="A0A8T2UMD5"/>
<gene>
    <name evidence="1" type="ORF">KP509_06G030000</name>
</gene>
<proteinExistence type="predicted"/>
<organism evidence="1 2">
    <name type="scientific">Ceratopteris richardii</name>
    <name type="common">Triangle waterfern</name>
    <dbReference type="NCBI Taxonomy" id="49495"/>
    <lineage>
        <taxon>Eukaryota</taxon>
        <taxon>Viridiplantae</taxon>
        <taxon>Streptophyta</taxon>
        <taxon>Embryophyta</taxon>
        <taxon>Tracheophyta</taxon>
        <taxon>Polypodiopsida</taxon>
        <taxon>Polypodiidae</taxon>
        <taxon>Polypodiales</taxon>
        <taxon>Pteridineae</taxon>
        <taxon>Pteridaceae</taxon>
        <taxon>Parkerioideae</taxon>
        <taxon>Ceratopteris</taxon>
    </lineage>
</organism>
<dbReference type="EMBL" id="CM035411">
    <property type="protein sequence ID" value="KAH7434675.1"/>
    <property type="molecule type" value="Genomic_DNA"/>
</dbReference>
<name>A0A8T2UMD5_CERRI</name>
<evidence type="ECO:0000313" key="1">
    <source>
        <dbReference type="EMBL" id="KAH7434675.1"/>
    </source>
</evidence>
<sequence length="226" mass="25993">MYFAGEGRMENCNFSKAAAWAWYVRNNPYEASFKLPPSSSSSSSPCGISRGFSRFRPYDYDMKHQSAPHKLLSSDAIIKVEAKYFNNEKSFEDYMSEDVRCQQTFRVPRCHFQCNSCKTDRNLSEDVINITSWNSALLDSFEMKHLISYLQGTAGIQATLHQYDEGMKKYSALFHPNVTNGRKDIPSCMNILTLYYSPCQIAILQLFRRIKCMIKLLQNSKKLSSS</sequence>
<evidence type="ECO:0000313" key="2">
    <source>
        <dbReference type="Proteomes" id="UP000825935"/>
    </source>
</evidence>
<protein>
    <submittedName>
        <fullName evidence="1">Uncharacterized protein</fullName>
    </submittedName>
</protein>
<reference evidence="1" key="1">
    <citation type="submission" date="2021-08" db="EMBL/GenBank/DDBJ databases">
        <title>WGS assembly of Ceratopteris richardii.</title>
        <authorList>
            <person name="Marchant D.B."/>
            <person name="Chen G."/>
            <person name="Jenkins J."/>
            <person name="Shu S."/>
            <person name="Leebens-Mack J."/>
            <person name="Grimwood J."/>
            <person name="Schmutz J."/>
            <person name="Soltis P."/>
            <person name="Soltis D."/>
            <person name="Chen Z.-H."/>
        </authorList>
    </citation>
    <scope>NUCLEOTIDE SEQUENCE</scope>
    <source>
        <strain evidence="1">Whitten #5841</strain>
        <tissue evidence="1">Leaf</tissue>
    </source>
</reference>
<dbReference type="Proteomes" id="UP000825935">
    <property type="component" value="Chromosome 6"/>
</dbReference>
<comment type="caution">
    <text evidence="1">The sequence shown here is derived from an EMBL/GenBank/DDBJ whole genome shotgun (WGS) entry which is preliminary data.</text>
</comment>
<keyword evidence="2" id="KW-1185">Reference proteome</keyword>
<accession>A0A8T2UMD5</accession>